<evidence type="ECO:0000313" key="2">
    <source>
        <dbReference type="EMBL" id="JAD59371.1"/>
    </source>
</evidence>
<protein>
    <submittedName>
        <fullName evidence="2">Uncharacterized protein</fullName>
    </submittedName>
</protein>
<accession>A0A0A9B7Q0</accession>
<name>A0A0A9B7Q0_ARUDO</name>
<dbReference type="EMBL" id="GBRH01238524">
    <property type="protein sequence ID" value="JAD59371.1"/>
    <property type="molecule type" value="Transcribed_RNA"/>
</dbReference>
<reference evidence="2" key="1">
    <citation type="submission" date="2014-09" db="EMBL/GenBank/DDBJ databases">
        <authorList>
            <person name="Magalhaes I.L.F."/>
            <person name="Oliveira U."/>
            <person name="Santos F.R."/>
            <person name="Vidigal T.H.D.A."/>
            <person name="Brescovit A.D."/>
            <person name="Santos A.J."/>
        </authorList>
    </citation>
    <scope>NUCLEOTIDE SEQUENCE</scope>
    <source>
        <tissue evidence="2">Shoot tissue taken approximately 20 cm above the soil surface</tissue>
    </source>
</reference>
<reference evidence="2" key="2">
    <citation type="journal article" date="2015" name="Data Brief">
        <title>Shoot transcriptome of the giant reed, Arundo donax.</title>
        <authorList>
            <person name="Barrero R.A."/>
            <person name="Guerrero F.D."/>
            <person name="Moolhuijzen P."/>
            <person name="Goolsby J.A."/>
            <person name="Tidwell J."/>
            <person name="Bellgard S.E."/>
            <person name="Bellgard M.I."/>
        </authorList>
    </citation>
    <scope>NUCLEOTIDE SEQUENCE</scope>
    <source>
        <tissue evidence="2">Shoot tissue taken approximately 20 cm above the soil surface</tissue>
    </source>
</reference>
<keyword evidence="1" id="KW-0472">Membrane</keyword>
<dbReference type="AlphaFoldDB" id="A0A0A9B7Q0"/>
<sequence>MALITINYINPFNLKNFVEFLTPTMFLILLFAIANKPLHFYHSKSRNGYLGG</sequence>
<evidence type="ECO:0000256" key="1">
    <source>
        <dbReference type="SAM" id="Phobius"/>
    </source>
</evidence>
<keyword evidence="1" id="KW-0812">Transmembrane</keyword>
<feature type="transmembrane region" description="Helical" evidence="1">
    <location>
        <begin position="20"/>
        <end position="38"/>
    </location>
</feature>
<organism evidence="2">
    <name type="scientific">Arundo donax</name>
    <name type="common">Giant reed</name>
    <name type="synonym">Donax arundinaceus</name>
    <dbReference type="NCBI Taxonomy" id="35708"/>
    <lineage>
        <taxon>Eukaryota</taxon>
        <taxon>Viridiplantae</taxon>
        <taxon>Streptophyta</taxon>
        <taxon>Embryophyta</taxon>
        <taxon>Tracheophyta</taxon>
        <taxon>Spermatophyta</taxon>
        <taxon>Magnoliopsida</taxon>
        <taxon>Liliopsida</taxon>
        <taxon>Poales</taxon>
        <taxon>Poaceae</taxon>
        <taxon>PACMAD clade</taxon>
        <taxon>Arundinoideae</taxon>
        <taxon>Arundineae</taxon>
        <taxon>Arundo</taxon>
    </lineage>
</organism>
<keyword evidence="1" id="KW-1133">Transmembrane helix</keyword>
<proteinExistence type="predicted"/>